<evidence type="ECO:0000256" key="27">
    <source>
        <dbReference type="ARBA" id="ARBA00048290"/>
    </source>
</evidence>
<evidence type="ECO:0000256" key="32">
    <source>
        <dbReference type="ARBA" id="ARBA00049070"/>
    </source>
</evidence>
<evidence type="ECO:0000313" key="37">
    <source>
        <dbReference type="Proteomes" id="UP001458880"/>
    </source>
</evidence>
<comment type="subcellular location">
    <subcellularLocation>
        <location evidence="1">Cytoplasm</location>
    </subcellularLocation>
</comment>
<dbReference type="InterPro" id="IPR014190">
    <property type="entry name" value="PTGR1"/>
</dbReference>
<dbReference type="GO" id="GO:0006693">
    <property type="term" value="P:prostaglandin metabolic process"/>
    <property type="evidence" value="ECO:0007669"/>
    <property type="project" value="UniProtKB-KW"/>
</dbReference>
<keyword evidence="15" id="KW-0379">Hydroxylation</keyword>
<evidence type="ECO:0000256" key="1">
    <source>
        <dbReference type="ARBA" id="ARBA00004496"/>
    </source>
</evidence>
<comment type="similarity">
    <text evidence="2">Belongs to the NADP-dependent oxidoreductase L4BD family.</text>
</comment>
<dbReference type="EMBL" id="JASPKY010000587">
    <property type="protein sequence ID" value="KAK9688567.1"/>
    <property type="molecule type" value="Genomic_DNA"/>
</dbReference>
<dbReference type="Gene3D" id="3.90.180.10">
    <property type="entry name" value="Medium-chain alcohol dehydrogenases, catalytic domain"/>
    <property type="match status" value="1"/>
</dbReference>
<evidence type="ECO:0000256" key="11">
    <source>
        <dbReference type="ARBA" id="ARBA00022857"/>
    </source>
</evidence>
<comment type="catalytic activity">
    <reaction evidence="25">
        <text>dodecanal + NADP(+) = (2E)-dodecenal + NADPH + H(+)</text>
        <dbReference type="Rhea" id="RHEA:50784"/>
        <dbReference type="ChEBI" id="CHEBI:15378"/>
        <dbReference type="ChEBI" id="CHEBI:27836"/>
        <dbReference type="ChEBI" id="CHEBI:57783"/>
        <dbReference type="ChEBI" id="CHEBI:58349"/>
        <dbReference type="ChEBI" id="CHEBI:133741"/>
    </reaction>
    <physiologicalReaction direction="right-to-left" evidence="25">
        <dbReference type="Rhea" id="RHEA:50786"/>
    </physiologicalReaction>
</comment>
<evidence type="ECO:0000256" key="18">
    <source>
        <dbReference type="ARBA" id="ARBA00032297"/>
    </source>
</evidence>
<dbReference type="InterPro" id="IPR036291">
    <property type="entry name" value="NAD(P)-bd_dom_sf"/>
</dbReference>
<evidence type="ECO:0000256" key="15">
    <source>
        <dbReference type="ARBA" id="ARBA00023278"/>
    </source>
</evidence>
<keyword evidence="13" id="KW-0560">Oxidoreductase</keyword>
<evidence type="ECO:0000256" key="33">
    <source>
        <dbReference type="ARBA" id="ARBA00049179"/>
    </source>
</evidence>
<evidence type="ECO:0000256" key="16">
    <source>
        <dbReference type="ARBA" id="ARBA00031851"/>
    </source>
</evidence>
<dbReference type="GO" id="GO:0047522">
    <property type="term" value="F:15-oxoprostaglandin 13-reductase [NAD(P)+] activity"/>
    <property type="evidence" value="ECO:0007669"/>
    <property type="project" value="UniProtKB-EC"/>
</dbReference>
<comment type="catalytic activity">
    <reaction evidence="33">
        <text>an n-alkanal + NADP(+) = an alk-2-enal + NADPH + H(+)</text>
        <dbReference type="Rhea" id="RHEA:13737"/>
        <dbReference type="ChEBI" id="CHEBI:12834"/>
        <dbReference type="ChEBI" id="CHEBI:13757"/>
        <dbReference type="ChEBI" id="CHEBI:15378"/>
        <dbReference type="ChEBI" id="CHEBI:57783"/>
        <dbReference type="ChEBI" id="CHEBI:58349"/>
        <dbReference type="EC" id="1.3.1.74"/>
    </reaction>
    <physiologicalReaction direction="right-to-left" evidence="33">
        <dbReference type="Rhea" id="RHEA:13739"/>
    </physiologicalReaction>
</comment>
<keyword evidence="14" id="KW-0443">Lipid metabolism</keyword>
<evidence type="ECO:0000256" key="7">
    <source>
        <dbReference type="ARBA" id="ARBA00022490"/>
    </source>
</evidence>
<keyword evidence="8" id="KW-0644">Prostaglandin metabolism</keyword>
<organism evidence="36 37">
    <name type="scientific">Popillia japonica</name>
    <name type="common">Japanese beetle</name>
    <dbReference type="NCBI Taxonomy" id="7064"/>
    <lineage>
        <taxon>Eukaryota</taxon>
        <taxon>Metazoa</taxon>
        <taxon>Ecdysozoa</taxon>
        <taxon>Arthropoda</taxon>
        <taxon>Hexapoda</taxon>
        <taxon>Insecta</taxon>
        <taxon>Pterygota</taxon>
        <taxon>Neoptera</taxon>
        <taxon>Endopterygota</taxon>
        <taxon>Coleoptera</taxon>
        <taxon>Polyphaga</taxon>
        <taxon>Scarabaeiformia</taxon>
        <taxon>Scarabaeidae</taxon>
        <taxon>Rutelinae</taxon>
        <taxon>Popillia</taxon>
    </lineage>
</organism>
<comment type="catalytic activity">
    <reaction evidence="27">
        <text>13,14-dihydro-15-oxo-PGF2alpha + NADP(+) = 15-oxoprostaglandin F2alpha + NADPH + H(+)</text>
        <dbReference type="Rhea" id="RHEA:50588"/>
        <dbReference type="ChEBI" id="CHEBI:15378"/>
        <dbReference type="ChEBI" id="CHEBI:57783"/>
        <dbReference type="ChEBI" id="CHEBI:58349"/>
        <dbReference type="ChEBI" id="CHEBI:133374"/>
        <dbReference type="ChEBI" id="CHEBI:133409"/>
    </reaction>
    <physiologicalReaction direction="right-to-left" evidence="27">
        <dbReference type="Rhea" id="RHEA:50590"/>
    </physiologicalReaction>
</comment>
<evidence type="ECO:0000256" key="25">
    <source>
        <dbReference type="ARBA" id="ARBA00047903"/>
    </source>
</evidence>
<gene>
    <name evidence="36" type="ORF">QE152_g35227</name>
</gene>
<dbReference type="PANTHER" id="PTHR43205:SF7">
    <property type="entry name" value="PROSTAGLANDIN REDUCTASE 1"/>
    <property type="match status" value="1"/>
</dbReference>
<evidence type="ECO:0000256" key="4">
    <source>
        <dbReference type="ARBA" id="ARBA00011981"/>
    </source>
</evidence>
<evidence type="ECO:0000256" key="10">
    <source>
        <dbReference type="ARBA" id="ARBA00022832"/>
    </source>
</evidence>
<evidence type="ECO:0000256" key="26">
    <source>
        <dbReference type="ARBA" id="ARBA00048066"/>
    </source>
</evidence>
<comment type="catalytic activity">
    <reaction evidence="32">
        <text>13,14-dihydro-15-oxo-prostaglandin E1 + NADP(+) = 15-oxoprostaglandin E1 + NADPH + H(+)</text>
        <dbReference type="Rhea" id="RHEA:50584"/>
        <dbReference type="ChEBI" id="CHEBI:15378"/>
        <dbReference type="ChEBI" id="CHEBI:57401"/>
        <dbReference type="ChEBI" id="CHEBI:57783"/>
        <dbReference type="ChEBI" id="CHEBI:58349"/>
        <dbReference type="ChEBI" id="CHEBI:133408"/>
    </reaction>
    <physiologicalReaction direction="right-to-left" evidence="32">
        <dbReference type="Rhea" id="RHEA:50586"/>
    </physiologicalReaction>
</comment>
<comment type="catalytic activity">
    <reaction evidence="20">
        <text>octanal + NADP(+) = (2E)-octenal + NADPH + H(+)</text>
        <dbReference type="Rhea" id="RHEA:50780"/>
        <dbReference type="ChEBI" id="CHEBI:15378"/>
        <dbReference type="ChEBI" id="CHEBI:17935"/>
        <dbReference type="ChEBI" id="CHEBI:57783"/>
        <dbReference type="ChEBI" id="CHEBI:58349"/>
        <dbReference type="ChEBI" id="CHEBI:61748"/>
    </reaction>
    <physiologicalReaction direction="right-to-left" evidence="20">
        <dbReference type="Rhea" id="RHEA:50782"/>
    </physiologicalReaction>
</comment>
<dbReference type="Pfam" id="PF00107">
    <property type="entry name" value="ADH_zinc_N"/>
    <property type="match status" value="1"/>
</dbReference>
<proteinExistence type="inferred from homology"/>
<evidence type="ECO:0000256" key="29">
    <source>
        <dbReference type="ARBA" id="ARBA00048591"/>
    </source>
</evidence>
<evidence type="ECO:0000256" key="20">
    <source>
        <dbReference type="ARBA" id="ARBA00047461"/>
    </source>
</evidence>
<sequence length="310" mass="34108">MVVEEELPELKDGEYLVEAVFFSVDPYLRIWPCEIGQAMIGTQVGKVIASKSNKFPVGKYVIGESGWRTHIIWKDDIPRSSWDVPHLLPFDPNDAPVSLGLGILGMPGNTAYFGFLEVCRPQFGETVVITTAAGAVGSVVGQIAKIKGCAVIGITGSEEKAKWLKTLNFDHVINYKRDDLKTALTVAAPNGIDCYFDNVGGEMSSIIIQQMNEKGRIAICGAISAYNSQGDQPKATMVQLSMLLKCLTMRGFHVFEFLDRWDEGITQNLKWIKEGKLKYKETVTEGFENLPNALIGMLQGENIGKALVKV</sequence>
<dbReference type="EC" id="1.3.1.48" evidence="4"/>
<keyword evidence="12" id="KW-0007">Acetylation</keyword>
<comment type="catalytic activity">
    <reaction evidence="29">
        <text>20-hydroxy-leukotriene B4 + NADP(+) = 12-oxo-20-hydroxy-leukotriene B4 + NADPH + H(+)</text>
        <dbReference type="Rhea" id="RHEA:51208"/>
        <dbReference type="ChEBI" id="CHEBI:15378"/>
        <dbReference type="ChEBI" id="CHEBI:57460"/>
        <dbReference type="ChEBI" id="CHEBI:57783"/>
        <dbReference type="ChEBI" id="CHEBI:58349"/>
        <dbReference type="ChEBI" id="CHEBI:133346"/>
    </reaction>
    <physiologicalReaction direction="left-to-right" evidence="29">
        <dbReference type="Rhea" id="RHEA:51209"/>
    </physiologicalReaction>
</comment>
<dbReference type="AlphaFoldDB" id="A0AAW1IGH8"/>
<dbReference type="GO" id="GO:0005737">
    <property type="term" value="C:cytoplasm"/>
    <property type="evidence" value="ECO:0007669"/>
    <property type="project" value="UniProtKB-SubCell"/>
</dbReference>
<dbReference type="CDD" id="cd08294">
    <property type="entry name" value="leukotriene_B4_DH_like"/>
    <property type="match status" value="1"/>
</dbReference>
<comment type="caution">
    <text evidence="36">The sequence shown here is derived from an EMBL/GenBank/DDBJ whole genome shotgun (WGS) entry which is preliminary data.</text>
</comment>
<evidence type="ECO:0000259" key="35">
    <source>
        <dbReference type="SMART" id="SM00829"/>
    </source>
</evidence>
<evidence type="ECO:0000256" key="6">
    <source>
        <dbReference type="ARBA" id="ARBA00020651"/>
    </source>
</evidence>
<dbReference type="Pfam" id="PF16884">
    <property type="entry name" value="ADH_N_2"/>
    <property type="match status" value="1"/>
</dbReference>
<dbReference type="InterPro" id="IPR041694">
    <property type="entry name" value="ADH_N_2"/>
</dbReference>
<dbReference type="InterPro" id="IPR013149">
    <property type="entry name" value="ADH-like_C"/>
</dbReference>
<evidence type="ECO:0000256" key="31">
    <source>
        <dbReference type="ARBA" id="ARBA00049068"/>
    </source>
</evidence>
<dbReference type="Proteomes" id="UP001458880">
    <property type="component" value="Unassembled WGS sequence"/>
</dbReference>
<comment type="catalytic activity">
    <reaction evidence="28">
        <text>4-hydroxynonanal + NADP(+) = (E)-4-hydroxynon-2-enal + NADPH + H(+)</text>
        <dbReference type="Rhea" id="RHEA:64736"/>
        <dbReference type="ChEBI" id="CHEBI:15378"/>
        <dbReference type="ChEBI" id="CHEBI:57783"/>
        <dbReference type="ChEBI" id="CHEBI:58349"/>
        <dbReference type="ChEBI" id="CHEBI:58968"/>
        <dbReference type="ChEBI" id="CHEBI:156112"/>
    </reaction>
    <physiologicalReaction direction="right-to-left" evidence="28">
        <dbReference type="Rhea" id="RHEA:64738"/>
    </physiologicalReaction>
</comment>
<evidence type="ECO:0000256" key="12">
    <source>
        <dbReference type="ARBA" id="ARBA00022990"/>
    </source>
</evidence>
<evidence type="ECO:0000256" key="28">
    <source>
        <dbReference type="ARBA" id="ARBA00048387"/>
    </source>
</evidence>
<evidence type="ECO:0000256" key="5">
    <source>
        <dbReference type="ARBA" id="ARBA00012410"/>
    </source>
</evidence>
<evidence type="ECO:0000256" key="3">
    <source>
        <dbReference type="ARBA" id="ARBA00011852"/>
    </source>
</evidence>
<protein>
    <recommendedName>
        <fullName evidence="6">Prostaglandin reductase 1</fullName>
        <ecNumber evidence="4">1.3.1.48</ecNumber>
        <ecNumber evidence="5">1.3.1.74</ecNumber>
    </recommendedName>
    <alternativeName>
        <fullName evidence="19">15-oxoprostaglandin 13-reductase</fullName>
    </alternativeName>
    <alternativeName>
        <fullName evidence="17">Dithiolethione-inducible gene 1 protein</fullName>
    </alternativeName>
    <alternativeName>
        <fullName evidence="16">Leukotriene B4 12-hydroxydehydrogenase</fullName>
    </alternativeName>
    <alternativeName>
        <fullName evidence="18">NAD(P)H-dependent alkenal/one oxidoreductase</fullName>
    </alternativeName>
</protein>
<name>A0AAW1IGH8_POPJA</name>
<evidence type="ECO:0000256" key="24">
    <source>
        <dbReference type="ARBA" id="ARBA00047878"/>
    </source>
</evidence>
<comment type="catalytic activity">
    <reaction evidence="23">
        <text>leukotriene B4 + NADP(+) = 12-oxo-leukotriene B4 + NADPH + H(+)</text>
        <dbReference type="Rhea" id="RHEA:50608"/>
        <dbReference type="ChEBI" id="CHEBI:15378"/>
        <dbReference type="ChEBI" id="CHEBI:57461"/>
        <dbReference type="ChEBI" id="CHEBI:57783"/>
        <dbReference type="ChEBI" id="CHEBI:58349"/>
        <dbReference type="ChEBI" id="CHEBI:133309"/>
    </reaction>
    <physiologicalReaction direction="left-to-right" evidence="23">
        <dbReference type="Rhea" id="RHEA:50609"/>
    </physiologicalReaction>
</comment>
<comment type="catalytic activity">
    <reaction evidence="26">
        <text>nonan-2-one + NADP(+) = (3E)-nonen-2-one + NADPH + H(+)</text>
        <dbReference type="Rhea" id="RHEA:50616"/>
        <dbReference type="ChEBI" id="CHEBI:15378"/>
        <dbReference type="ChEBI" id="CHEBI:57783"/>
        <dbReference type="ChEBI" id="CHEBI:58349"/>
        <dbReference type="ChEBI" id="CHEBI:77927"/>
        <dbReference type="ChEBI" id="CHEBI:133457"/>
    </reaction>
    <physiologicalReaction direction="right-to-left" evidence="26">
        <dbReference type="Rhea" id="RHEA:50618"/>
    </physiologicalReaction>
</comment>
<comment type="catalytic activity">
    <reaction evidence="34">
        <text>hexanal + NADP(+) = (E)-hex-2-enal + NADPH + H(+)</text>
        <dbReference type="Rhea" id="RHEA:50776"/>
        <dbReference type="ChEBI" id="CHEBI:15378"/>
        <dbReference type="ChEBI" id="CHEBI:28913"/>
        <dbReference type="ChEBI" id="CHEBI:57783"/>
        <dbReference type="ChEBI" id="CHEBI:58349"/>
        <dbReference type="ChEBI" id="CHEBI:88528"/>
    </reaction>
    <physiologicalReaction direction="right-to-left" evidence="34">
        <dbReference type="Rhea" id="RHEA:50778"/>
    </physiologicalReaction>
</comment>
<comment type="catalytic activity">
    <reaction evidence="30">
        <text>6-trans-leukotriene B4 + NADP(+) = 12-oxo-(5S)-hydroxy-(6E,8E,10E,14Z)-eicosatetraenoate + NADPH + H(+)</text>
        <dbReference type="Rhea" id="RHEA:51204"/>
        <dbReference type="ChEBI" id="CHEBI:15378"/>
        <dbReference type="ChEBI" id="CHEBI:57783"/>
        <dbReference type="ChEBI" id="CHEBI:58349"/>
        <dbReference type="ChEBI" id="CHEBI:90723"/>
        <dbReference type="ChEBI" id="CHEBI:133974"/>
    </reaction>
    <physiologicalReaction direction="left-to-right" evidence="30">
        <dbReference type="Rhea" id="RHEA:51205"/>
    </physiologicalReaction>
</comment>
<evidence type="ECO:0000256" key="30">
    <source>
        <dbReference type="ARBA" id="ARBA00048953"/>
    </source>
</evidence>
<comment type="catalytic activity">
    <reaction evidence="21">
        <text>decanal + NADP(+) = (2E)-decenal + NADPH + H(+)</text>
        <dbReference type="Rhea" id="RHEA:50612"/>
        <dbReference type="ChEBI" id="CHEBI:15378"/>
        <dbReference type="ChEBI" id="CHEBI:31457"/>
        <dbReference type="ChEBI" id="CHEBI:57783"/>
        <dbReference type="ChEBI" id="CHEBI:58349"/>
        <dbReference type="ChEBI" id="CHEBI:133455"/>
    </reaction>
    <physiologicalReaction direction="right-to-left" evidence="21">
        <dbReference type="Rhea" id="RHEA:50614"/>
    </physiologicalReaction>
</comment>
<dbReference type="Gene3D" id="3.40.50.720">
    <property type="entry name" value="NAD(P)-binding Rossmann-like Domain"/>
    <property type="match status" value="1"/>
</dbReference>
<dbReference type="GO" id="GO:0032440">
    <property type="term" value="F:2-alkenal reductase [NAD(P)H] activity"/>
    <property type="evidence" value="ECO:0007669"/>
    <property type="project" value="UniProtKB-EC"/>
</dbReference>
<comment type="catalytic activity">
    <reaction evidence="24">
        <text>13,14-dihydro-15-oxo-prostaglandin F1alpha + NADP(+) = 15-oxoprostaglandin F1alpha + NADPH + H(+)</text>
        <dbReference type="Rhea" id="RHEA:50592"/>
        <dbReference type="ChEBI" id="CHEBI:15378"/>
        <dbReference type="ChEBI" id="CHEBI:57783"/>
        <dbReference type="ChEBI" id="CHEBI:58349"/>
        <dbReference type="ChEBI" id="CHEBI:79072"/>
        <dbReference type="ChEBI" id="CHEBI:133411"/>
    </reaction>
    <physiologicalReaction direction="right-to-left" evidence="24">
        <dbReference type="Rhea" id="RHEA:50594"/>
    </physiologicalReaction>
</comment>
<evidence type="ECO:0000256" key="23">
    <source>
        <dbReference type="ARBA" id="ARBA00047871"/>
    </source>
</evidence>
<evidence type="ECO:0000256" key="34">
    <source>
        <dbReference type="ARBA" id="ARBA00049368"/>
    </source>
</evidence>
<keyword evidence="37" id="KW-1185">Reference proteome</keyword>
<evidence type="ECO:0000256" key="17">
    <source>
        <dbReference type="ARBA" id="ARBA00032255"/>
    </source>
</evidence>
<evidence type="ECO:0000256" key="9">
    <source>
        <dbReference type="ARBA" id="ARBA00022553"/>
    </source>
</evidence>
<dbReference type="FunFam" id="3.40.50.720:FF:000121">
    <property type="entry name" value="Prostaglandin reductase 2"/>
    <property type="match status" value="1"/>
</dbReference>
<dbReference type="InterPro" id="IPR045010">
    <property type="entry name" value="MDR_fam"/>
</dbReference>
<dbReference type="InterPro" id="IPR020843">
    <property type="entry name" value="ER"/>
</dbReference>
<evidence type="ECO:0000256" key="13">
    <source>
        <dbReference type="ARBA" id="ARBA00023002"/>
    </source>
</evidence>
<keyword evidence="9" id="KW-0597">Phosphoprotein</keyword>
<comment type="catalytic activity">
    <reaction evidence="22">
        <text>pentan-2-one + NADP(+) = (E)-pent-3-en-2-one + NADPH + H(+)</text>
        <dbReference type="Rhea" id="RHEA:50788"/>
        <dbReference type="ChEBI" id="CHEBI:15378"/>
        <dbReference type="ChEBI" id="CHEBI:16472"/>
        <dbReference type="ChEBI" id="CHEBI:57783"/>
        <dbReference type="ChEBI" id="CHEBI:58349"/>
        <dbReference type="ChEBI" id="CHEBI:145276"/>
    </reaction>
    <physiologicalReaction direction="right-to-left" evidence="22">
        <dbReference type="Rhea" id="RHEA:50790"/>
    </physiologicalReaction>
</comment>
<evidence type="ECO:0000256" key="8">
    <source>
        <dbReference type="ARBA" id="ARBA00022501"/>
    </source>
</evidence>
<dbReference type="InterPro" id="IPR011032">
    <property type="entry name" value="GroES-like_sf"/>
</dbReference>
<evidence type="ECO:0000313" key="36">
    <source>
        <dbReference type="EMBL" id="KAK9688567.1"/>
    </source>
</evidence>
<keyword evidence="7" id="KW-0963">Cytoplasm</keyword>
<keyword evidence="11" id="KW-0521">NADP</keyword>
<evidence type="ECO:0000256" key="22">
    <source>
        <dbReference type="ARBA" id="ARBA00047742"/>
    </source>
</evidence>
<evidence type="ECO:0000256" key="19">
    <source>
        <dbReference type="ARBA" id="ARBA00033119"/>
    </source>
</evidence>
<reference evidence="36 37" key="1">
    <citation type="journal article" date="2024" name="BMC Genomics">
        <title>De novo assembly and annotation of Popillia japonica's genome with initial clues to its potential as an invasive pest.</title>
        <authorList>
            <person name="Cucini C."/>
            <person name="Boschi S."/>
            <person name="Funari R."/>
            <person name="Cardaioli E."/>
            <person name="Iannotti N."/>
            <person name="Marturano G."/>
            <person name="Paoli F."/>
            <person name="Bruttini M."/>
            <person name="Carapelli A."/>
            <person name="Frati F."/>
            <person name="Nardi F."/>
        </authorList>
    </citation>
    <scope>NUCLEOTIDE SEQUENCE [LARGE SCALE GENOMIC DNA]</scope>
    <source>
        <strain evidence="36">DMR45628</strain>
    </source>
</reference>
<evidence type="ECO:0000256" key="14">
    <source>
        <dbReference type="ARBA" id="ARBA00023098"/>
    </source>
</evidence>
<comment type="subunit">
    <text evidence="3">Monomer or homodimer.</text>
</comment>
<dbReference type="SUPFAM" id="SSF51735">
    <property type="entry name" value="NAD(P)-binding Rossmann-fold domains"/>
    <property type="match status" value="1"/>
</dbReference>
<dbReference type="EC" id="1.3.1.74" evidence="5"/>
<dbReference type="PANTHER" id="PTHR43205">
    <property type="entry name" value="PROSTAGLANDIN REDUCTASE"/>
    <property type="match status" value="1"/>
</dbReference>
<evidence type="ECO:0000256" key="2">
    <source>
        <dbReference type="ARBA" id="ARBA00010460"/>
    </source>
</evidence>
<comment type="catalytic activity">
    <reaction evidence="31">
        <text>(5S,12S)-dihydroxy-(6E,10E,12E,14Z)-eicosatetraenoate + NADP(+) = 12-oxo-(5S)-hydroxy-(6E,8E,10E,14Z)-eicosatetraenoate + NADPH + H(+)</text>
        <dbReference type="Rhea" id="RHEA:51212"/>
        <dbReference type="ChEBI" id="CHEBI:15378"/>
        <dbReference type="ChEBI" id="CHEBI:57783"/>
        <dbReference type="ChEBI" id="CHEBI:58349"/>
        <dbReference type="ChEBI" id="CHEBI:133974"/>
        <dbReference type="ChEBI" id="CHEBI:133975"/>
    </reaction>
    <physiologicalReaction direction="left-to-right" evidence="31">
        <dbReference type="Rhea" id="RHEA:51213"/>
    </physiologicalReaction>
</comment>
<feature type="domain" description="Enoyl reductase (ER)" evidence="35">
    <location>
        <begin position="2"/>
        <end position="308"/>
    </location>
</feature>
<accession>A0AAW1IGH8</accession>
<keyword evidence="10" id="KW-0276">Fatty acid metabolism</keyword>
<dbReference type="SMART" id="SM00829">
    <property type="entry name" value="PKS_ER"/>
    <property type="match status" value="1"/>
</dbReference>
<dbReference type="SUPFAM" id="SSF50129">
    <property type="entry name" value="GroES-like"/>
    <property type="match status" value="2"/>
</dbReference>
<evidence type="ECO:0000256" key="21">
    <source>
        <dbReference type="ARBA" id="ARBA00047617"/>
    </source>
</evidence>